<proteinExistence type="predicted"/>
<dbReference type="GO" id="GO:0030246">
    <property type="term" value="F:carbohydrate binding"/>
    <property type="evidence" value="ECO:0007669"/>
    <property type="project" value="InterPro"/>
</dbReference>
<comment type="caution">
    <text evidence="1">The sequence shown here is derived from an EMBL/GenBank/DDBJ whole genome shotgun (WGS) entry which is preliminary data.</text>
</comment>
<dbReference type="EMBL" id="VLLL01000012">
    <property type="protein sequence ID" value="TWJ06409.1"/>
    <property type="molecule type" value="Genomic_DNA"/>
</dbReference>
<dbReference type="InterPro" id="IPR037480">
    <property type="entry name" value="YihR-like"/>
</dbReference>
<dbReference type="Pfam" id="PF01263">
    <property type="entry name" value="Aldose_epim"/>
    <property type="match status" value="1"/>
</dbReference>
<sequence>MALSGEQWTISYSGWEAVIASVGGGVRLFSLDGRAYIDGYDDDEIAPGAAGHVLAPWPGRIGDGTYRFGDTEHRLPWNEPATRSAMHGLVGWLRWEAVDVSDSAVSLECALPAQPGYPFPLLLRTRWSVGPGGLRAAHYVSNVGATACPFGLGVHPYLRLPGSPLEEWRLKVPAKTELTTDDRMLPNGVTDARFRDSTVIGDTVLDTTFGDLTRDADRMARVVLTDADDTEQLTVWADESFHWFQVYTSDTLDGDRRRRAVAVEPMSCPPDAMRTGTDLVTLGPGELWSGIWGITPRR</sequence>
<dbReference type="RefSeq" id="WP_147144496.1">
    <property type="nucleotide sequence ID" value="NZ_BAABIJ010000002.1"/>
</dbReference>
<dbReference type="AlphaFoldDB" id="A0A562ULC5"/>
<keyword evidence="2" id="KW-1185">Reference proteome</keyword>
<dbReference type="OrthoDB" id="4739604at2"/>
<dbReference type="Proteomes" id="UP000321617">
    <property type="component" value="Unassembled WGS sequence"/>
</dbReference>
<dbReference type="GO" id="GO:0016853">
    <property type="term" value="F:isomerase activity"/>
    <property type="evidence" value="ECO:0007669"/>
    <property type="project" value="InterPro"/>
</dbReference>
<dbReference type="CDD" id="cd09022">
    <property type="entry name" value="Aldose_epim_Ec_YihR"/>
    <property type="match status" value="1"/>
</dbReference>
<evidence type="ECO:0000313" key="1">
    <source>
        <dbReference type="EMBL" id="TWJ06409.1"/>
    </source>
</evidence>
<dbReference type="SUPFAM" id="SSF74650">
    <property type="entry name" value="Galactose mutarotase-like"/>
    <property type="match status" value="1"/>
</dbReference>
<dbReference type="InterPro" id="IPR011013">
    <property type="entry name" value="Gal_mutarotase_sf_dom"/>
</dbReference>
<accession>A0A562ULC5</accession>
<dbReference type="InterPro" id="IPR014718">
    <property type="entry name" value="GH-type_carb-bd"/>
</dbReference>
<evidence type="ECO:0000313" key="2">
    <source>
        <dbReference type="Proteomes" id="UP000321617"/>
    </source>
</evidence>
<organism evidence="1 2">
    <name type="scientific">Stackebrandtia albiflava</name>
    <dbReference type="NCBI Taxonomy" id="406432"/>
    <lineage>
        <taxon>Bacteria</taxon>
        <taxon>Bacillati</taxon>
        <taxon>Actinomycetota</taxon>
        <taxon>Actinomycetes</taxon>
        <taxon>Glycomycetales</taxon>
        <taxon>Glycomycetaceae</taxon>
        <taxon>Stackebrandtia</taxon>
    </lineage>
</organism>
<dbReference type="GO" id="GO:0005975">
    <property type="term" value="P:carbohydrate metabolic process"/>
    <property type="evidence" value="ECO:0007669"/>
    <property type="project" value="InterPro"/>
</dbReference>
<gene>
    <name evidence="1" type="ORF">LX16_5145</name>
</gene>
<protein>
    <submittedName>
        <fullName evidence="1">Aldose 1-epimerase</fullName>
    </submittedName>
</protein>
<reference evidence="1 2" key="1">
    <citation type="journal article" date="2013" name="Stand. Genomic Sci.">
        <title>Genomic Encyclopedia of Type Strains, Phase I: The one thousand microbial genomes (KMG-I) project.</title>
        <authorList>
            <person name="Kyrpides N.C."/>
            <person name="Woyke T."/>
            <person name="Eisen J.A."/>
            <person name="Garrity G."/>
            <person name="Lilburn T.G."/>
            <person name="Beck B.J."/>
            <person name="Whitman W.B."/>
            <person name="Hugenholtz P."/>
            <person name="Klenk H.P."/>
        </authorList>
    </citation>
    <scope>NUCLEOTIDE SEQUENCE [LARGE SCALE GENOMIC DNA]</scope>
    <source>
        <strain evidence="1 2">DSM 45044</strain>
    </source>
</reference>
<dbReference type="Gene3D" id="2.70.98.10">
    <property type="match status" value="1"/>
</dbReference>
<name>A0A562ULC5_9ACTN</name>
<dbReference type="InterPro" id="IPR008183">
    <property type="entry name" value="Aldose_1/G6P_1-epimerase"/>
</dbReference>